<dbReference type="Proteomes" id="UP000001219">
    <property type="component" value="Chromosome"/>
</dbReference>
<proteinExistence type="predicted"/>
<reference evidence="1 2" key="2">
    <citation type="journal article" date="2010" name="Stand. Genomic Sci.">
        <title>Complete genome sequence of Gordonia bronchialis type strain (3410).</title>
        <authorList>
            <person name="Ivanova N."/>
            <person name="Sikorski J."/>
            <person name="Jando M."/>
            <person name="Lapidus A."/>
            <person name="Nolan M."/>
            <person name="Lucas S."/>
            <person name="Del Rio T.G."/>
            <person name="Tice H."/>
            <person name="Copeland A."/>
            <person name="Cheng J.F."/>
            <person name="Chen F."/>
            <person name="Bruce D."/>
            <person name="Goodwin L."/>
            <person name="Pitluck S."/>
            <person name="Mavromatis K."/>
            <person name="Ovchinnikova G."/>
            <person name="Pati A."/>
            <person name="Chen A."/>
            <person name="Palaniappan K."/>
            <person name="Land M."/>
            <person name="Hauser L."/>
            <person name="Chang Y.J."/>
            <person name="Jeffries C.D."/>
            <person name="Chain P."/>
            <person name="Saunders E."/>
            <person name="Han C."/>
            <person name="Detter J.C."/>
            <person name="Brettin T."/>
            <person name="Rohde M."/>
            <person name="Goker M."/>
            <person name="Bristow J."/>
            <person name="Eisen J.A."/>
            <person name="Markowitz V."/>
            <person name="Hugenholtz P."/>
            <person name="Klenk H.P."/>
            <person name="Kyrpides N.C."/>
        </authorList>
    </citation>
    <scope>NUCLEOTIDE SEQUENCE [LARGE SCALE GENOMIC DNA]</scope>
    <source>
        <strain evidence="2">ATCC 25592 / DSM 43247 / BCRC 13721 / JCM 3198 / KCTC 3076 / NBRC 16047 / NCTC 10667</strain>
    </source>
</reference>
<evidence type="ECO:0000313" key="1">
    <source>
        <dbReference type="EMBL" id="ACY20904.1"/>
    </source>
</evidence>
<gene>
    <name evidence="1" type="ordered locus">Gbro_1634</name>
</gene>
<protein>
    <submittedName>
        <fullName evidence="1">Uncharacterized protein</fullName>
    </submittedName>
</protein>
<organism evidence="1 2">
    <name type="scientific">Gordonia bronchialis (strain ATCC 25592 / DSM 43247 / BCRC 13721 / JCM 3198 / KCTC 3076 / NBRC 16047 / NCTC 10667)</name>
    <name type="common">Rhodococcus bronchialis</name>
    <dbReference type="NCBI Taxonomy" id="526226"/>
    <lineage>
        <taxon>Bacteria</taxon>
        <taxon>Bacillati</taxon>
        <taxon>Actinomycetota</taxon>
        <taxon>Actinomycetes</taxon>
        <taxon>Mycobacteriales</taxon>
        <taxon>Gordoniaceae</taxon>
        <taxon>Gordonia</taxon>
    </lineage>
</organism>
<keyword evidence="2" id="KW-1185">Reference proteome</keyword>
<reference evidence="2" key="1">
    <citation type="submission" date="2009-10" db="EMBL/GenBank/DDBJ databases">
        <title>The complete chromosome of Gordonia bronchialis DSM 43247.</title>
        <authorList>
            <consortium name="US DOE Joint Genome Institute (JGI-PGF)"/>
            <person name="Lucas S."/>
            <person name="Copeland A."/>
            <person name="Lapidus A."/>
            <person name="Glavina del Rio T."/>
            <person name="Dalin E."/>
            <person name="Tice H."/>
            <person name="Bruce D."/>
            <person name="Goodwin L."/>
            <person name="Pitluck S."/>
            <person name="Kyrpides N."/>
            <person name="Mavromatis K."/>
            <person name="Ivanova N."/>
            <person name="Ovchinnikova G."/>
            <person name="Saunders E."/>
            <person name="Brettin T."/>
            <person name="Detter J.C."/>
            <person name="Han C."/>
            <person name="Larimer F."/>
            <person name="Land M."/>
            <person name="Hauser L."/>
            <person name="Markowitz V."/>
            <person name="Cheng J.-F."/>
            <person name="Hugenholtz P."/>
            <person name="Woyke T."/>
            <person name="Wu D."/>
            <person name="Jando M."/>
            <person name="Schneider S."/>
            <person name="Goeker M."/>
            <person name="Klenk H.-P."/>
            <person name="Eisen J.A."/>
        </authorList>
    </citation>
    <scope>NUCLEOTIDE SEQUENCE [LARGE SCALE GENOMIC DNA]</scope>
    <source>
        <strain evidence="2">ATCC 25592 / DSM 43247 / BCRC 13721 / JCM 3198 / KCTC 3076 / NBRC 16047 / NCTC 10667</strain>
    </source>
</reference>
<sequence>MTDQLCVTVADYPQLRLLAWHLGDDSVLTELDALHLYERNWRFVGDLERREAEFVQYLADTYSSGRLLV</sequence>
<dbReference type="KEGG" id="gbr:Gbro_1634"/>
<accession>D0L7P1</accession>
<name>D0L7P1_GORB4</name>
<dbReference type="RefSeq" id="WP_012833471.1">
    <property type="nucleotide sequence ID" value="NC_013441.1"/>
</dbReference>
<dbReference type="HOGENOM" id="CLU_179249_1_0_11"/>
<dbReference type="EMBL" id="CP001802">
    <property type="protein sequence ID" value="ACY20904.1"/>
    <property type="molecule type" value="Genomic_DNA"/>
</dbReference>
<dbReference type="STRING" id="526226.Gbro_1634"/>
<dbReference type="AlphaFoldDB" id="D0L7P1"/>
<evidence type="ECO:0000313" key="2">
    <source>
        <dbReference type="Proteomes" id="UP000001219"/>
    </source>
</evidence>
<dbReference type="OrthoDB" id="5422231at2"/>